<protein>
    <submittedName>
        <fullName evidence="1">Uncharacterized protein</fullName>
    </submittedName>
</protein>
<dbReference type="AlphaFoldDB" id="A0A0F9LPJ5"/>
<gene>
    <name evidence="1" type="ORF">LCGC14_1482590</name>
</gene>
<sequence length="174" mass="20084">MNSEDKNTNNNKGYKAMLTQSLLQLEERARTAGYTLEVEFDITQGQTGDDETFQEGGTFVATYIPEEEEEEEEEDHAKVNWPSAYFAPNFDVNFDVHLNGMLEEDDFQDYDKMTADIELKEDIVKCLQEEKTKIIYAELDALVDRMDEEILKEVGEKARVIEAFDKAKIDPETF</sequence>
<evidence type="ECO:0000313" key="1">
    <source>
        <dbReference type="EMBL" id="KKM66295.1"/>
    </source>
</evidence>
<organism evidence="1">
    <name type="scientific">marine sediment metagenome</name>
    <dbReference type="NCBI Taxonomy" id="412755"/>
    <lineage>
        <taxon>unclassified sequences</taxon>
        <taxon>metagenomes</taxon>
        <taxon>ecological metagenomes</taxon>
    </lineage>
</organism>
<proteinExistence type="predicted"/>
<name>A0A0F9LPJ5_9ZZZZ</name>
<accession>A0A0F9LPJ5</accession>
<reference evidence="1" key="1">
    <citation type="journal article" date="2015" name="Nature">
        <title>Complex archaea that bridge the gap between prokaryotes and eukaryotes.</title>
        <authorList>
            <person name="Spang A."/>
            <person name="Saw J.H."/>
            <person name="Jorgensen S.L."/>
            <person name="Zaremba-Niedzwiedzka K."/>
            <person name="Martijn J."/>
            <person name="Lind A.E."/>
            <person name="van Eijk R."/>
            <person name="Schleper C."/>
            <person name="Guy L."/>
            <person name="Ettema T.J."/>
        </authorList>
    </citation>
    <scope>NUCLEOTIDE SEQUENCE</scope>
</reference>
<comment type="caution">
    <text evidence="1">The sequence shown here is derived from an EMBL/GenBank/DDBJ whole genome shotgun (WGS) entry which is preliminary data.</text>
</comment>
<dbReference type="EMBL" id="LAZR01010561">
    <property type="protein sequence ID" value="KKM66295.1"/>
    <property type="molecule type" value="Genomic_DNA"/>
</dbReference>